<dbReference type="InterPro" id="IPR011990">
    <property type="entry name" value="TPR-like_helical_dom_sf"/>
</dbReference>
<evidence type="ECO:0000256" key="6">
    <source>
        <dbReference type="PROSITE-ProRule" id="PRU00339"/>
    </source>
</evidence>
<proteinExistence type="inferred from homology"/>
<dbReference type="GO" id="GO:0009279">
    <property type="term" value="C:cell outer membrane"/>
    <property type="evidence" value="ECO:0007669"/>
    <property type="project" value="UniProtKB-SubCell"/>
</dbReference>
<evidence type="ECO:0000313" key="11">
    <source>
        <dbReference type="Proteomes" id="UP000184041"/>
    </source>
</evidence>
<dbReference type="AlphaFoldDB" id="A0A1M5LZY7"/>
<dbReference type="Pfam" id="PF14322">
    <property type="entry name" value="SusD-like_3"/>
    <property type="match status" value="1"/>
</dbReference>
<protein>
    <submittedName>
        <fullName evidence="10">Starch-binding associating with outer membrane</fullName>
    </submittedName>
</protein>
<dbReference type="STRING" id="1194090.SAMN05443144_1483"/>
<organism evidence="10 11">
    <name type="scientific">Fodinibius roseus</name>
    <dbReference type="NCBI Taxonomy" id="1194090"/>
    <lineage>
        <taxon>Bacteria</taxon>
        <taxon>Pseudomonadati</taxon>
        <taxon>Balneolota</taxon>
        <taxon>Balneolia</taxon>
        <taxon>Balneolales</taxon>
        <taxon>Balneolaceae</taxon>
        <taxon>Fodinibius</taxon>
    </lineage>
</organism>
<keyword evidence="5" id="KW-0998">Cell outer membrane</keyword>
<reference evidence="10 11" key="1">
    <citation type="submission" date="2016-11" db="EMBL/GenBank/DDBJ databases">
        <authorList>
            <person name="Jaros S."/>
            <person name="Januszkiewicz K."/>
            <person name="Wedrychowicz H."/>
        </authorList>
    </citation>
    <scope>NUCLEOTIDE SEQUENCE [LARGE SCALE GENOMIC DNA]</scope>
    <source>
        <strain evidence="10 11">DSM 21986</strain>
    </source>
</reference>
<comment type="subcellular location">
    <subcellularLocation>
        <location evidence="1">Cell outer membrane</location>
    </subcellularLocation>
</comment>
<evidence type="ECO:0000256" key="5">
    <source>
        <dbReference type="ARBA" id="ARBA00023237"/>
    </source>
</evidence>
<dbReference type="Gene3D" id="1.25.40.390">
    <property type="match status" value="1"/>
</dbReference>
<keyword evidence="11" id="KW-1185">Reference proteome</keyword>
<feature type="domain" description="SusD-like N-terminal" evidence="9">
    <location>
        <begin position="101"/>
        <end position="229"/>
    </location>
</feature>
<keyword evidence="6" id="KW-0802">TPR repeat</keyword>
<dbReference type="SUPFAM" id="SSF48452">
    <property type="entry name" value="TPR-like"/>
    <property type="match status" value="1"/>
</dbReference>
<dbReference type="CDD" id="cd08977">
    <property type="entry name" value="SusD"/>
    <property type="match status" value="1"/>
</dbReference>
<gene>
    <name evidence="10" type="ORF">SAMN05443144_1483</name>
</gene>
<comment type="similarity">
    <text evidence="2">Belongs to the SusD family.</text>
</comment>
<sequence>MKINNKGNIEMKIITYLLVAAILTVGCSEILNKEPLGEVSESSAYTSDNDASQSLTSVYHVLLEFPSLFRYGIFDIASDDARKGGEGASDGAWMREFSHYTLNSENEIAGWIWEYSYLGINRANRVLENVPDIEMDQNKKDRILGEAKFLRAFFYFYLTTLYGDVPLITDSQVNTNEVERTSKNLVLELIYQDLRDASEVLPLKSQLSNQELGRATKGAAQAYLGKVFLYQGNFQNAESWFQRVIDSNEYSLDSKYARIFNIEGEFGPGNIFELNFRFDPQFPSVANAGTIRRGSAGMYGWGFSNPTQDLVDEFEPNDPRFQQTVFQDGDTLPDGKIGDVGNSETGYSSMKPYMSESETPPTGSPRDSGINEVLLRYGQLLLWYAEASNENGKTDQALNALNKVRERARQGNTNILPDVSTTDKDLLREKIWHEERVEYAMENKRWFDLVRQGRVGEVLRNYSEKYNTSKGGNFQDGIHELFPIPQSEIDLSQGNLGQNPGYN</sequence>
<dbReference type="Proteomes" id="UP000184041">
    <property type="component" value="Unassembled WGS sequence"/>
</dbReference>
<dbReference type="RefSeq" id="WP_073068728.1">
    <property type="nucleotide sequence ID" value="NZ_FQUS01000048.1"/>
</dbReference>
<dbReference type="OrthoDB" id="618454at2"/>
<feature type="repeat" description="TPR" evidence="6">
    <location>
        <begin position="218"/>
        <end position="251"/>
    </location>
</feature>
<evidence type="ECO:0000259" key="8">
    <source>
        <dbReference type="Pfam" id="PF07980"/>
    </source>
</evidence>
<feature type="domain" description="RagB/SusD" evidence="8">
    <location>
        <begin position="296"/>
        <end position="502"/>
    </location>
</feature>
<evidence type="ECO:0000256" key="3">
    <source>
        <dbReference type="ARBA" id="ARBA00022729"/>
    </source>
</evidence>
<evidence type="ECO:0000259" key="9">
    <source>
        <dbReference type="Pfam" id="PF14322"/>
    </source>
</evidence>
<dbReference type="PROSITE" id="PS51257">
    <property type="entry name" value="PROKAR_LIPOPROTEIN"/>
    <property type="match status" value="1"/>
</dbReference>
<evidence type="ECO:0000256" key="7">
    <source>
        <dbReference type="SAM" id="MobiDB-lite"/>
    </source>
</evidence>
<dbReference type="InterPro" id="IPR012944">
    <property type="entry name" value="SusD_RagB_dom"/>
</dbReference>
<evidence type="ECO:0000256" key="2">
    <source>
        <dbReference type="ARBA" id="ARBA00006275"/>
    </source>
</evidence>
<evidence type="ECO:0000256" key="4">
    <source>
        <dbReference type="ARBA" id="ARBA00023136"/>
    </source>
</evidence>
<keyword evidence="4" id="KW-0472">Membrane</keyword>
<keyword evidence="3" id="KW-0732">Signal</keyword>
<name>A0A1M5LZY7_9BACT</name>
<feature type="region of interest" description="Disordered" evidence="7">
    <location>
        <begin position="345"/>
        <end position="366"/>
    </location>
</feature>
<dbReference type="EMBL" id="FQUS01000048">
    <property type="protein sequence ID" value="SHG70652.1"/>
    <property type="molecule type" value="Genomic_DNA"/>
</dbReference>
<dbReference type="Pfam" id="PF07980">
    <property type="entry name" value="SusD_RagB"/>
    <property type="match status" value="1"/>
</dbReference>
<dbReference type="PROSITE" id="PS50005">
    <property type="entry name" value="TPR"/>
    <property type="match status" value="1"/>
</dbReference>
<accession>A0A1M5LZY7</accession>
<dbReference type="InterPro" id="IPR033985">
    <property type="entry name" value="SusD-like_N"/>
</dbReference>
<evidence type="ECO:0000313" key="10">
    <source>
        <dbReference type="EMBL" id="SHG70652.1"/>
    </source>
</evidence>
<dbReference type="InterPro" id="IPR019734">
    <property type="entry name" value="TPR_rpt"/>
</dbReference>
<evidence type="ECO:0000256" key="1">
    <source>
        <dbReference type="ARBA" id="ARBA00004442"/>
    </source>
</evidence>